<dbReference type="GO" id="GO:0016020">
    <property type="term" value="C:membrane"/>
    <property type="evidence" value="ECO:0007669"/>
    <property type="project" value="InterPro"/>
</dbReference>
<dbReference type="PANTHER" id="PTHR32089:SF112">
    <property type="entry name" value="LYSOZYME-LIKE PROTEIN-RELATED"/>
    <property type="match status" value="1"/>
</dbReference>
<organism evidence="4 5">
    <name type="scientific">Clostridium homopropionicum DSM 5847</name>
    <dbReference type="NCBI Taxonomy" id="1121318"/>
    <lineage>
        <taxon>Bacteria</taxon>
        <taxon>Bacillati</taxon>
        <taxon>Bacillota</taxon>
        <taxon>Clostridia</taxon>
        <taxon>Eubacteriales</taxon>
        <taxon>Clostridiaceae</taxon>
        <taxon>Clostridium</taxon>
    </lineage>
</organism>
<proteinExistence type="predicted"/>
<dbReference type="PATRIC" id="fig|1121318.3.peg.2905"/>
<feature type="domain" description="Methyl-accepting transducer" evidence="3">
    <location>
        <begin position="109"/>
        <end position="279"/>
    </location>
</feature>
<dbReference type="STRING" id="36844.SAMN04488501_11032"/>
<evidence type="ECO:0000256" key="1">
    <source>
        <dbReference type="ARBA" id="ARBA00023224"/>
    </source>
</evidence>
<evidence type="ECO:0000313" key="4">
    <source>
        <dbReference type="EMBL" id="KOA18611.1"/>
    </source>
</evidence>
<dbReference type="RefSeq" id="WP_052222366.1">
    <property type="nucleotide sequence ID" value="NZ_LHUR01000036.1"/>
</dbReference>
<name>A0A0L6Z6M7_9CLOT</name>
<keyword evidence="5" id="KW-1185">Reference proteome</keyword>
<dbReference type="AlphaFoldDB" id="A0A0L6Z6M7"/>
<accession>A0A0L6Z6M7</accession>
<gene>
    <name evidence="4" type="primary">yfmS_6</name>
    <name evidence="4" type="ORF">CLHOM_28950</name>
</gene>
<comment type="caution">
    <text evidence="4">The sequence shown here is derived from an EMBL/GenBank/DDBJ whole genome shotgun (WGS) entry which is preliminary data.</text>
</comment>
<dbReference type="EMBL" id="LHUR01000036">
    <property type="protein sequence ID" value="KOA18611.1"/>
    <property type="molecule type" value="Genomic_DNA"/>
</dbReference>
<dbReference type="PROSITE" id="PS50111">
    <property type="entry name" value="CHEMOTAXIS_TRANSDUC_2"/>
    <property type="match status" value="1"/>
</dbReference>
<dbReference type="Proteomes" id="UP000037043">
    <property type="component" value="Unassembled WGS sequence"/>
</dbReference>
<dbReference type="SMART" id="SM00283">
    <property type="entry name" value="MA"/>
    <property type="match status" value="1"/>
</dbReference>
<reference evidence="5" key="1">
    <citation type="submission" date="2015-08" db="EMBL/GenBank/DDBJ databases">
        <title>Genome sequence of the strict anaerobe Clostridium homopropionicum LuHBu1 (DSM 5847T).</title>
        <authorList>
            <person name="Poehlein A."/>
            <person name="Beck M."/>
            <person name="Schiel-Bengelsdorf B."/>
            <person name="Bengelsdorf F.R."/>
            <person name="Daniel R."/>
            <person name="Duerre P."/>
        </authorList>
    </citation>
    <scope>NUCLEOTIDE SEQUENCE [LARGE SCALE GENOMIC DNA]</scope>
    <source>
        <strain evidence="5">DSM 5847</strain>
    </source>
</reference>
<dbReference type="PANTHER" id="PTHR32089">
    <property type="entry name" value="METHYL-ACCEPTING CHEMOTAXIS PROTEIN MCPB"/>
    <property type="match status" value="1"/>
</dbReference>
<keyword evidence="1 2" id="KW-0807">Transducer</keyword>
<dbReference type="SUPFAM" id="SSF58104">
    <property type="entry name" value="Methyl-accepting chemotaxis protein (MCP) signaling domain"/>
    <property type="match status" value="1"/>
</dbReference>
<evidence type="ECO:0000256" key="2">
    <source>
        <dbReference type="PROSITE-ProRule" id="PRU00284"/>
    </source>
</evidence>
<dbReference type="Pfam" id="PF00015">
    <property type="entry name" value="MCPsignal"/>
    <property type="match status" value="1"/>
</dbReference>
<protein>
    <submittedName>
        <fullName evidence="4">Putative sensory transducer protein YfmS</fullName>
    </submittedName>
</protein>
<evidence type="ECO:0000313" key="5">
    <source>
        <dbReference type="Proteomes" id="UP000037043"/>
    </source>
</evidence>
<sequence length="279" mass="30688">MGLNDKEYFSALKAVFDILPCLFVSEVAFTITDKEKYVLVKQARAFQVNVWEGKLLDPNSAAMKTIKTKEKHMKRYSKEEFGHPVMAYSVPIINNYTSNILGTISYTVSLEKENAVIEMADELKNFSEDLAASSEELASSTEELSANTQSVNSLIINTETGINGMNDILGYVKSIADTTNLLGLNAAIEAARAGEHGRGFAVVSGEIRKLATDSKQSVSQINEKLKAVRKDVNNIISFIKDFTVTSENQASQAEHIAHGSERLSQLSSKLQQLAENINQ</sequence>
<evidence type="ECO:0000259" key="3">
    <source>
        <dbReference type="PROSITE" id="PS50111"/>
    </source>
</evidence>
<dbReference type="Gene3D" id="1.10.287.950">
    <property type="entry name" value="Methyl-accepting chemotaxis protein"/>
    <property type="match status" value="1"/>
</dbReference>
<dbReference type="GO" id="GO:0007165">
    <property type="term" value="P:signal transduction"/>
    <property type="evidence" value="ECO:0007669"/>
    <property type="project" value="UniProtKB-KW"/>
</dbReference>
<dbReference type="InterPro" id="IPR004089">
    <property type="entry name" value="MCPsignal_dom"/>
</dbReference>